<reference evidence="8 9" key="1">
    <citation type="submission" date="2023-08" db="EMBL/GenBank/DDBJ databases">
        <title>Black Yeasts Isolated from many extreme environments.</title>
        <authorList>
            <person name="Coleine C."/>
            <person name="Stajich J.E."/>
            <person name="Selbmann L."/>
        </authorList>
    </citation>
    <scope>NUCLEOTIDE SEQUENCE [LARGE SCALE GENOMIC DNA]</scope>
    <source>
        <strain evidence="8 9">CCFEE 536</strain>
    </source>
</reference>
<feature type="zinc finger region" description="RING-Gid-type" evidence="6">
    <location>
        <begin position="85"/>
        <end position="146"/>
    </location>
</feature>
<feature type="domain" description="RING-Gid-type" evidence="7">
    <location>
        <begin position="85"/>
        <end position="146"/>
    </location>
</feature>
<dbReference type="PANTHER" id="PTHR12170">
    <property type="entry name" value="MACROPHAGE ERYTHROBLAST ATTACHER-RELATED"/>
    <property type="match status" value="1"/>
</dbReference>
<keyword evidence="3" id="KW-0479">Metal-binding</keyword>
<dbReference type="InterPro" id="IPR024964">
    <property type="entry name" value="CTLH/CRA"/>
</dbReference>
<comment type="caution">
    <text evidence="8">The sequence shown here is derived from an EMBL/GenBank/DDBJ whole genome shotgun (WGS) entry which is preliminary data.</text>
</comment>
<protein>
    <submittedName>
        <fullName evidence="8">GID complex subunit containing RING finger motif</fullName>
    </submittedName>
</protein>
<dbReference type="Pfam" id="PF10607">
    <property type="entry name" value="CTLH"/>
    <property type="match status" value="1"/>
</dbReference>
<proteinExistence type="predicted"/>
<evidence type="ECO:0000256" key="3">
    <source>
        <dbReference type="ARBA" id="ARBA00022723"/>
    </source>
</evidence>
<dbReference type="Proteomes" id="UP001357485">
    <property type="component" value="Unassembled WGS sequence"/>
</dbReference>
<evidence type="ECO:0000313" key="9">
    <source>
        <dbReference type="Proteomes" id="UP001357485"/>
    </source>
</evidence>
<keyword evidence="4 6" id="KW-0863">Zinc-finger</keyword>
<evidence type="ECO:0000256" key="4">
    <source>
        <dbReference type="ARBA" id="ARBA00022771"/>
    </source>
</evidence>
<dbReference type="InterPro" id="IPR045098">
    <property type="entry name" value="Fyv10_fam"/>
</dbReference>
<organism evidence="8 9">
    <name type="scientific">Cryomyces antarcticus</name>
    <dbReference type="NCBI Taxonomy" id="329879"/>
    <lineage>
        <taxon>Eukaryota</taxon>
        <taxon>Fungi</taxon>
        <taxon>Dikarya</taxon>
        <taxon>Ascomycota</taxon>
        <taxon>Pezizomycotina</taxon>
        <taxon>Dothideomycetes</taxon>
        <taxon>Dothideomycetes incertae sedis</taxon>
        <taxon>Cryomyces</taxon>
    </lineage>
</organism>
<gene>
    <name evidence="8" type="primary">FYV10_1</name>
    <name evidence="8" type="ORF">LTR16_000581</name>
</gene>
<sequence>MRAAGLLVFPPGTAAEPYRSFYSADRWESLASLFLETHHSLLSIPSTPLLHIALSAGLSALKTPSCHSAFASSSSNASSSVTSVCPICSTELNELARNVPYVHHTKSHVENDPVVLPNGRIYGREKLMAINVKLGTPEGKVRDPTDMSQLYDLTQVKKVFIS</sequence>
<dbReference type="InterPro" id="IPR044063">
    <property type="entry name" value="ZF_RING_GID"/>
</dbReference>
<evidence type="ECO:0000259" key="7">
    <source>
        <dbReference type="PROSITE" id="PS51867"/>
    </source>
</evidence>
<keyword evidence="2" id="KW-0963">Cytoplasm</keyword>
<keyword evidence="5" id="KW-0862">Zinc</keyword>
<accession>A0ABR0MBA8</accession>
<evidence type="ECO:0000256" key="5">
    <source>
        <dbReference type="ARBA" id="ARBA00022833"/>
    </source>
</evidence>
<dbReference type="PANTHER" id="PTHR12170:SF2">
    <property type="entry name" value="E3 UBIQUITIN-PROTEIN TRANSFERASE MAEA"/>
    <property type="match status" value="1"/>
</dbReference>
<evidence type="ECO:0000256" key="6">
    <source>
        <dbReference type="PROSITE-ProRule" id="PRU01215"/>
    </source>
</evidence>
<dbReference type="PROSITE" id="PS51867">
    <property type="entry name" value="ZF_RING_GID"/>
    <property type="match status" value="1"/>
</dbReference>
<evidence type="ECO:0000313" key="8">
    <source>
        <dbReference type="EMBL" id="KAK5296605.1"/>
    </source>
</evidence>
<keyword evidence="9" id="KW-1185">Reference proteome</keyword>
<evidence type="ECO:0000256" key="2">
    <source>
        <dbReference type="ARBA" id="ARBA00022490"/>
    </source>
</evidence>
<dbReference type="EMBL" id="JAVRRA010000016">
    <property type="protein sequence ID" value="KAK5296605.1"/>
    <property type="molecule type" value="Genomic_DNA"/>
</dbReference>
<evidence type="ECO:0000256" key="1">
    <source>
        <dbReference type="ARBA" id="ARBA00004496"/>
    </source>
</evidence>
<name>A0ABR0MBA8_9PEZI</name>
<comment type="subcellular location">
    <subcellularLocation>
        <location evidence="1">Cytoplasm</location>
    </subcellularLocation>
</comment>